<reference evidence="1" key="1">
    <citation type="submission" date="2020-11" db="EMBL/GenBank/DDBJ databases">
        <authorList>
            <consortium name="DOE Joint Genome Institute"/>
            <person name="Ahrendt S."/>
            <person name="Riley R."/>
            <person name="Andreopoulos W."/>
            <person name="Labutti K."/>
            <person name="Pangilinan J."/>
            <person name="Ruiz-Duenas F.J."/>
            <person name="Barrasa J.M."/>
            <person name="Sanchez-Garcia M."/>
            <person name="Camarero S."/>
            <person name="Miyauchi S."/>
            <person name="Serrano A."/>
            <person name="Linde D."/>
            <person name="Babiker R."/>
            <person name="Drula E."/>
            <person name="Ayuso-Fernandez I."/>
            <person name="Pacheco R."/>
            <person name="Padilla G."/>
            <person name="Ferreira P."/>
            <person name="Barriuso J."/>
            <person name="Kellner H."/>
            <person name="Castanera R."/>
            <person name="Alfaro M."/>
            <person name="Ramirez L."/>
            <person name="Pisabarro A.G."/>
            <person name="Kuo A."/>
            <person name="Tritt A."/>
            <person name="Lipzen A."/>
            <person name="He G."/>
            <person name="Yan M."/>
            <person name="Ng V."/>
            <person name="Cullen D."/>
            <person name="Martin F."/>
            <person name="Rosso M.-N."/>
            <person name="Henrissat B."/>
            <person name="Hibbett D."/>
            <person name="Martinez A.T."/>
            <person name="Grigoriev I.V."/>
        </authorList>
    </citation>
    <scope>NUCLEOTIDE SEQUENCE</scope>
    <source>
        <strain evidence="1">AH 40177</strain>
    </source>
</reference>
<evidence type="ECO:0000313" key="2">
    <source>
        <dbReference type="Proteomes" id="UP000772434"/>
    </source>
</evidence>
<protein>
    <submittedName>
        <fullName evidence="1">Uncharacterized protein</fullName>
    </submittedName>
</protein>
<dbReference type="AlphaFoldDB" id="A0A9P5P2D4"/>
<evidence type="ECO:0000313" key="1">
    <source>
        <dbReference type="EMBL" id="KAF9016184.1"/>
    </source>
</evidence>
<dbReference type="Proteomes" id="UP000772434">
    <property type="component" value="Unassembled WGS sequence"/>
</dbReference>
<gene>
    <name evidence="1" type="ORF">BDP27DRAFT_1440724</name>
</gene>
<organism evidence="1 2">
    <name type="scientific">Rhodocollybia butyracea</name>
    <dbReference type="NCBI Taxonomy" id="206335"/>
    <lineage>
        <taxon>Eukaryota</taxon>
        <taxon>Fungi</taxon>
        <taxon>Dikarya</taxon>
        <taxon>Basidiomycota</taxon>
        <taxon>Agaricomycotina</taxon>
        <taxon>Agaricomycetes</taxon>
        <taxon>Agaricomycetidae</taxon>
        <taxon>Agaricales</taxon>
        <taxon>Marasmiineae</taxon>
        <taxon>Omphalotaceae</taxon>
        <taxon>Rhodocollybia</taxon>
    </lineage>
</organism>
<dbReference type="OrthoDB" id="3120339at2759"/>
<sequence length="116" mass="12166">MKLPQKGSKPIHPSEDYSKISKDATLAFNTSADRIAASISAFVGPAATSTLKLALDTTGKPVLTATEASLVAKEAFFRGEVDLTVSKIQTLLGYLELITAAHISSLNLLHVAGPSK</sequence>
<comment type="caution">
    <text evidence="1">The sequence shown here is derived from an EMBL/GenBank/DDBJ whole genome shotgun (WGS) entry which is preliminary data.</text>
</comment>
<keyword evidence="2" id="KW-1185">Reference proteome</keyword>
<accession>A0A9P5P2D4</accession>
<dbReference type="EMBL" id="JADNRY010001465">
    <property type="protein sequence ID" value="KAF9016184.1"/>
    <property type="molecule type" value="Genomic_DNA"/>
</dbReference>
<name>A0A9P5P2D4_9AGAR</name>
<proteinExistence type="predicted"/>